<evidence type="ECO:0000256" key="4">
    <source>
        <dbReference type="ARBA" id="ARBA00022729"/>
    </source>
</evidence>
<accession>A0A2U4F4Y3</accession>
<dbReference type="RefSeq" id="WP_008725592.1">
    <property type="nucleotide sequence ID" value="NZ_JH994111.1"/>
</dbReference>
<evidence type="ECO:0000256" key="5">
    <source>
        <dbReference type="SAM" id="SignalP"/>
    </source>
</evidence>
<comment type="similarity">
    <text evidence="2">Belongs to the bacterial solute-binding protein SsuA/TauA family.</text>
</comment>
<dbReference type="InterPro" id="IPR001638">
    <property type="entry name" value="Solute-binding_3/MltF_N"/>
</dbReference>
<feature type="signal peptide" evidence="5">
    <location>
        <begin position="1"/>
        <end position="23"/>
    </location>
</feature>
<feature type="domain" description="Solute-binding protein family 3/N-terminal" evidence="6">
    <location>
        <begin position="38"/>
        <end position="260"/>
    </location>
</feature>
<dbReference type="SUPFAM" id="SSF53850">
    <property type="entry name" value="Periplasmic binding protein-like II"/>
    <property type="match status" value="1"/>
</dbReference>
<dbReference type="Pfam" id="PF09084">
    <property type="entry name" value="NMT1"/>
    <property type="match status" value="1"/>
</dbReference>
<dbReference type="PROSITE" id="PS51257">
    <property type="entry name" value="PROKAR_LIPOPROTEIN"/>
    <property type="match status" value="1"/>
</dbReference>
<dbReference type="GO" id="GO:0042626">
    <property type="term" value="F:ATPase-coupled transmembrane transporter activity"/>
    <property type="evidence" value="ECO:0007669"/>
    <property type="project" value="InterPro"/>
</dbReference>
<dbReference type="Gene3D" id="3.40.190.10">
    <property type="entry name" value="Periplasmic binding protein-like II"/>
    <property type="match status" value="3"/>
</dbReference>
<dbReference type="NCBIfam" id="TIGR01728">
    <property type="entry name" value="SsuA_fam"/>
    <property type="match status" value="1"/>
</dbReference>
<dbReference type="Proteomes" id="UP000011663">
    <property type="component" value="Unassembled WGS sequence"/>
</dbReference>
<evidence type="ECO:0000259" key="6">
    <source>
        <dbReference type="SMART" id="SM00062"/>
    </source>
</evidence>
<name>A0A2U4F4Y3_9SPIR</name>
<gene>
    <name evidence="7" type="ORF">A966_11636</name>
</gene>
<organism evidence="7 8">
    <name type="scientific">Brachyspira hampsonii 30446</name>
    <dbReference type="NCBI Taxonomy" id="1289135"/>
    <lineage>
        <taxon>Bacteria</taxon>
        <taxon>Pseudomonadati</taxon>
        <taxon>Spirochaetota</taxon>
        <taxon>Spirochaetia</taxon>
        <taxon>Brachyspirales</taxon>
        <taxon>Brachyspiraceae</taxon>
        <taxon>Brachyspira</taxon>
    </lineage>
</organism>
<keyword evidence="3" id="KW-0813">Transport</keyword>
<evidence type="ECO:0000256" key="2">
    <source>
        <dbReference type="ARBA" id="ARBA00010742"/>
    </source>
</evidence>
<dbReference type="PANTHER" id="PTHR30024">
    <property type="entry name" value="ALIPHATIC SULFONATES-BINDING PROTEIN-RELATED"/>
    <property type="match status" value="1"/>
</dbReference>
<dbReference type="SMART" id="SM00062">
    <property type="entry name" value="PBPb"/>
    <property type="match status" value="1"/>
</dbReference>
<dbReference type="InterPro" id="IPR015168">
    <property type="entry name" value="SsuA/THI5"/>
</dbReference>
<dbReference type="GeneID" id="66488731"/>
<dbReference type="GO" id="GO:0042597">
    <property type="term" value="C:periplasmic space"/>
    <property type="evidence" value="ECO:0007669"/>
    <property type="project" value="UniProtKB-SubCell"/>
</dbReference>
<keyword evidence="4 5" id="KW-0732">Signal</keyword>
<dbReference type="GO" id="GO:0016020">
    <property type="term" value="C:membrane"/>
    <property type="evidence" value="ECO:0007669"/>
    <property type="project" value="InterPro"/>
</dbReference>
<evidence type="ECO:0000256" key="3">
    <source>
        <dbReference type="ARBA" id="ARBA00022448"/>
    </source>
</evidence>
<dbReference type="AlphaFoldDB" id="A0A2U4F4Y3"/>
<dbReference type="STRING" id="1289135.A966_11636"/>
<dbReference type="EMBL" id="ALNZ01000034">
    <property type="protein sequence ID" value="EKV56010.1"/>
    <property type="molecule type" value="Genomic_DNA"/>
</dbReference>
<protein>
    <submittedName>
        <fullName evidence="7">Nitrate/sulfonate/bicarbonate ABC transporter</fullName>
    </submittedName>
</protein>
<dbReference type="InterPro" id="IPR010067">
    <property type="entry name" value="ABC_SsuA_sub-bd"/>
</dbReference>
<proteinExistence type="inferred from homology"/>
<feature type="chain" id="PRO_5015415391" evidence="5">
    <location>
        <begin position="24"/>
        <end position="336"/>
    </location>
</feature>
<evidence type="ECO:0000313" key="8">
    <source>
        <dbReference type="Proteomes" id="UP000011663"/>
    </source>
</evidence>
<reference evidence="7 8" key="1">
    <citation type="submission" date="2012-07" db="EMBL/GenBank/DDBJ databases">
        <title>Genome sequence of Brachyspira sp. 30446, isolated from a pig with mucohaemorrhagic colitis.</title>
        <authorList>
            <person name="Rubin J.E."/>
            <person name="Fernando C."/>
            <person name="Harding J.C.S."/>
            <person name="Hill J.E."/>
        </authorList>
    </citation>
    <scope>NUCLEOTIDE SEQUENCE [LARGE SCALE GENOMIC DNA]</scope>
    <source>
        <strain evidence="7 8">30446</strain>
    </source>
</reference>
<dbReference type="PANTHER" id="PTHR30024:SF47">
    <property type="entry name" value="TAURINE-BINDING PERIPLASMIC PROTEIN"/>
    <property type="match status" value="1"/>
</dbReference>
<comment type="subcellular location">
    <subcellularLocation>
        <location evidence="1">Periplasm</location>
    </subcellularLocation>
</comment>
<evidence type="ECO:0000313" key="7">
    <source>
        <dbReference type="EMBL" id="EKV56010.1"/>
    </source>
</evidence>
<sequence length="336" mass="36250">MKKTMLVSILSIALIALIISCSGGNNTSSSQTNGALDKIRVAYMADFSGTSAAAIAQEKGFFKEENLDVELVKFLNGPSEVAAMLSGDIQFAYIGHGAHSLAIQGKVNVLFPNGLSKSEQILVGKWANINSISDLEGKTVGTQLGTSGEILLDLALNKAGVNRADLNVVNMDVSGIVSSMIGKKVDAVSVWAPYTFEITKQLGDQVESIATIIDYSDEGVFPSSWVVTPEYQKNNPDIVNRFSKAILKAMDYRGANIDDAVEIVAKVNGTPAESVSSEKETAVWLTGEDIKNNYSDGTAAKWYESQQKIFINSKVITDPVDVNNYVQFELINNLFE</sequence>
<dbReference type="OrthoDB" id="9815602at2"/>
<comment type="caution">
    <text evidence="7">The sequence shown here is derived from an EMBL/GenBank/DDBJ whole genome shotgun (WGS) entry which is preliminary data.</text>
</comment>
<evidence type="ECO:0000256" key="1">
    <source>
        <dbReference type="ARBA" id="ARBA00004418"/>
    </source>
</evidence>